<evidence type="ECO:0000313" key="2">
    <source>
        <dbReference type="Proteomes" id="UP000265520"/>
    </source>
</evidence>
<organism evidence="1 2">
    <name type="scientific">Trifolium medium</name>
    <dbReference type="NCBI Taxonomy" id="97028"/>
    <lineage>
        <taxon>Eukaryota</taxon>
        <taxon>Viridiplantae</taxon>
        <taxon>Streptophyta</taxon>
        <taxon>Embryophyta</taxon>
        <taxon>Tracheophyta</taxon>
        <taxon>Spermatophyta</taxon>
        <taxon>Magnoliopsida</taxon>
        <taxon>eudicotyledons</taxon>
        <taxon>Gunneridae</taxon>
        <taxon>Pentapetalae</taxon>
        <taxon>rosids</taxon>
        <taxon>fabids</taxon>
        <taxon>Fabales</taxon>
        <taxon>Fabaceae</taxon>
        <taxon>Papilionoideae</taxon>
        <taxon>50 kb inversion clade</taxon>
        <taxon>NPAAA clade</taxon>
        <taxon>Hologalegina</taxon>
        <taxon>IRL clade</taxon>
        <taxon>Trifolieae</taxon>
        <taxon>Trifolium</taxon>
    </lineage>
</organism>
<reference evidence="1 2" key="1">
    <citation type="journal article" date="2018" name="Front. Plant Sci.">
        <title>Red Clover (Trifolium pratense) and Zigzag Clover (T. medium) - A Picture of Genomic Similarities and Differences.</title>
        <authorList>
            <person name="Dluhosova J."/>
            <person name="Istvanek J."/>
            <person name="Nedelnik J."/>
            <person name="Repkova J."/>
        </authorList>
    </citation>
    <scope>NUCLEOTIDE SEQUENCE [LARGE SCALE GENOMIC DNA]</scope>
    <source>
        <strain evidence="2">cv. 10/8</strain>
        <tissue evidence="1">Leaf</tissue>
    </source>
</reference>
<dbReference type="EMBL" id="LXQA010627780">
    <property type="protein sequence ID" value="MCI62917.1"/>
    <property type="molecule type" value="Genomic_DNA"/>
</dbReference>
<keyword evidence="2" id="KW-1185">Reference proteome</keyword>
<protein>
    <submittedName>
        <fullName evidence="1">Uncharacterized protein</fullName>
    </submittedName>
</protein>
<comment type="caution">
    <text evidence="1">The sequence shown here is derived from an EMBL/GenBank/DDBJ whole genome shotgun (WGS) entry which is preliminary data.</text>
</comment>
<proteinExistence type="predicted"/>
<name>A0A392TR52_9FABA</name>
<feature type="non-terminal residue" evidence="1">
    <location>
        <position position="69"/>
    </location>
</feature>
<evidence type="ECO:0000313" key="1">
    <source>
        <dbReference type="EMBL" id="MCI62917.1"/>
    </source>
</evidence>
<sequence length="69" mass="8055">MLKEQTYCPHAKKRRKLEVDDLIVRCLCDTKLDSYTFRQTMNLADIGPLTTNFATHMRIVVKLKMTLVP</sequence>
<dbReference type="Proteomes" id="UP000265520">
    <property type="component" value="Unassembled WGS sequence"/>
</dbReference>
<dbReference type="AlphaFoldDB" id="A0A392TR52"/>
<accession>A0A392TR52</accession>